<organism evidence="1 2">
    <name type="scientific">Rhabditophanes sp. KR3021</name>
    <dbReference type="NCBI Taxonomy" id="114890"/>
    <lineage>
        <taxon>Eukaryota</taxon>
        <taxon>Metazoa</taxon>
        <taxon>Ecdysozoa</taxon>
        <taxon>Nematoda</taxon>
        <taxon>Chromadorea</taxon>
        <taxon>Rhabditida</taxon>
        <taxon>Tylenchina</taxon>
        <taxon>Panagrolaimomorpha</taxon>
        <taxon>Strongyloidoidea</taxon>
        <taxon>Alloionematidae</taxon>
        <taxon>Rhabditophanes</taxon>
    </lineage>
</organism>
<evidence type="ECO:0000313" key="2">
    <source>
        <dbReference type="WBParaSite" id="RSKR_0000231900.1"/>
    </source>
</evidence>
<dbReference type="WBParaSite" id="RSKR_0000231900.1">
    <property type="protein sequence ID" value="RSKR_0000231900.1"/>
    <property type="gene ID" value="RSKR_0000231900"/>
</dbReference>
<protein>
    <submittedName>
        <fullName evidence="2">J domain-containing protein</fullName>
    </submittedName>
</protein>
<dbReference type="Proteomes" id="UP000095286">
    <property type="component" value="Unplaced"/>
</dbReference>
<evidence type="ECO:0000313" key="1">
    <source>
        <dbReference type="Proteomes" id="UP000095286"/>
    </source>
</evidence>
<reference evidence="2" key="1">
    <citation type="submission" date="2016-11" db="UniProtKB">
        <authorList>
            <consortium name="WormBaseParasite"/>
        </authorList>
    </citation>
    <scope>IDENTIFICATION</scope>
    <source>
        <strain evidence="2">KR3021</strain>
    </source>
</reference>
<sequence>MHRTIKLSYYEILGVDKKCRLEEVKVAFREKSKQLHPDGEKYQVKNDGLSKSHWNYKSNTHSFMELKEAYDTIRNPDKRKEYDSLLFDTESKDGFLMEKGSWNNFITNKNSYGSVETGASQPRARFLPLLRAISEAYDTLKSDEKRADYDRGRGFNPNFNHQSHTKQNDFWNHHDFSKYQNPSGGYYYDKTFYYGRKEAEQNSFRGSKRYTSAEFENVWKRFNDRVNSDMHKDYERHQQEIRENLWKSYEARRTKAWQQHKEAYDRANNPFTSSKFNKKEKPLNEYNFSIDETMLAKLAAIYVVIFAAVTLFQIFFEHQIKDNKVKNNDLLKQTPQSRYGQNEHFEQIALSSQPPQMPSNESLGFPPIRQDHSMSSNFDQTKPFGMPK</sequence>
<accession>A0AC35TMQ4</accession>
<proteinExistence type="predicted"/>
<name>A0AC35TMQ4_9BILA</name>